<dbReference type="Pfam" id="PF01979">
    <property type="entry name" value="Amidohydro_1"/>
    <property type="match status" value="1"/>
</dbReference>
<dbReference type="GO" id="GO:0008270">
    <property type="term" value="F:zinc ion binding"/>
    <property type="evidence" value="ECO:0007669"/>
    <property type="project" value="TreeGrafter"/>
</dbReference>
<name>A0A5C6ES29_9BACT</name>
<evidence type="ECO:0000256" key="1">
    <source>
        <dbReference type="ARBA" id="ARBA00001947"/>
    </source>
</evidence>
<keyword evidence="7" id="KW-1185">Reference proteome</keyword>
<accession>A0A5C6ES29</accession>
<reference evidence="6 7" key="1">
    <citation type="submission" date="2019-02" db="EMBL/GenBank/DDBJ databases">
        <title>Deep-cultivation of Planctomycetes and their phenomic and genomic characterization uncovers novel biology.</title>
        <authorList>
            <person name="Wiegand S."/>
            <person name="Jogler M."/>
            <person name="Boedeker C."/>
            <person name="Pinto D."/>
            <person name="Vollmers J."/>
            <person name="Rivas-Marin E."/>
            <person name="Kohn T."/>
            <person name="Peeters S.H."/>
            <person name="Heuer A."/>
            <person name="Rast P."/>
            <person name="Oberbeckmann S."/>
            <person name="Bunk B."/>
            <person name="Jeske O."/>
            <person name="Meyerdierks A."/>
            <person name="Storesund J.E."/>
            <person name="Kallscheuer N."/>
            <person name="Luecker S."/>
            <person name="Lage O.M."/>
            <person name="Pohl T."/>
            <person name="Merkel B.J."/>
            <person name="Hornburger P."/>
            <person name="Mueller R.-W."/>
            <person name="Bruemmer F."/>
            <person name="Labrenz M."/>
            <person name="Spormann A.M."/>
            <person name="Op Den Camp H."/>
            <person name="Overmann J."/>
            <person name="Amann R."/>
            <person name="Jetten M.S.M."/>
            <person name="Mascher T."/>
            <person name="Medema M.H."/>
            <person name="Devos D.P."/>
            <person name="Kaster A.-K."/>
            <person name="Ovreas L."/>
            <person name="Rohde M."/>
            <person name="Galperin M.Y."/>
            <person name="Jogler C."/>
        </authorList>
    </citation>
    <scope>NUCLEOTIDE SEQUENCE [LARGE SCALE GENOMIC DNA]</scope>
    <source>
        <strain evidence="6 7">Poly59</strain>
    </source>
</reference>
<evidence type="ECO:0000256" key="2">
    <source>
        <dbReference type="ARBA" id="ARBA00022723"/>
    </source>
</evidence>
<dbReference type="InterPro" id="IPR051607">
    <property type="entry name" value="Metallo-dep_hydrolases"/>
</dbReference>
<evidence type="ECO:0000259" key="5">
    <source>
        <dbReference type="Pfam" id="PF01979"/>
    </source>
</evidence>
<dbReference type="Proteomes" id="UP000317977">
    <property type="component" value="Unassembled WGS sequence"/>
</dbReference>
<gene>
    <name evidence="6" type="primary">guaD_2</name>
    <name evidence="6" type="ORF">Poly59_34070</name>
</gene>
<dbReference type="RefSeq" id="WP_146535086.1">
    <property type="nucleotide sequence ID" value="NZ_SJPX01000003.1"/>
</dbReference>
<keyword evidence="3 6" id="KW-0378">Hydrolase</keyword>
<dbReference type="SUPFAM" id="SSF51556">
    <property type="entry name" value="Metallo-dependent hydrolases"/>
    <property type="match status" value="1"/>
</dbReference>
<comment type="cofactor">
    <cofactor evidence="1">
        <name>Zn(2+)</name>
        <dbReference type="ChEBI" id="CHEBI:29105"/>
    </cofactor>
</comment>
<dbReference type="GO" id="GO:0005829">
    <property type="term" value="C:cytosol"/>
    <property type="evidence" value="ECO:0007669"/>
    <property type="project" value="TreeGrafter"/>
</dbReference>
<dbReference type="PANTHER" id="PTHR11271:SF6">
    <property type="entry name" value="GUANINE DEAMINASE"/>
    <property type="match status" value="1"/>
</dbReference>
<dbReference type="InterPro" id="IPR011059">
    <property type="entry name" value="Metal-dep_hydrolase_composite"/>
</dbReference>
<keyword evidence="2" id="KW-0479">Metal-binding</keyword>
<sequence length="402" mass="42928">MILFGHLLLANDSEECVTQPGTVRVDDGIITEVNLGDSPKHFDIGGPDALISPGFIDTHLHLPQFDLIGAHGMPLLQWLGEVTFPSEMKWADVDFARAMTDRVVDQLISVGTTGVAAYATVHHESAAAAIETLAGRGVRGVVGQVLMDRQAPADLCRSAGQLIDEAARLQSMFPAGNRVSAAVTPRFAISCSGPLLESAGKLAAETGAIVQTHLAETRQECELVQQLFNQADYVDVYRDAGLLTDRSVLGHGIHLTASDRRKLQQSGAVIAHCPTANSFLRSGSMSWADLNRDSVKLALGSDIGAGYERSMVRVARSMIETAATLGEQYPTAAQAWYAITAGNADALSWSDAGRIVVGASADLVVIEPTIPWQTGASPPLAMLMFAWDDRWITKTLLNGGRE</sequence>
<evidence type="ECO:0000313" key="7">
    <source>
        <dbReference type="Proteomes" id="UP000317977"/>
    </source>
</evidence>
<evidence type="ECO:0000256" key="3">
    <source>
        <dbReference type="ARBA" id="ARBA00022801"/>
    </source>
</evidence>
<dbReference type="InterPro" id="IPR032466">
    <property type="entry name" value="Metal_Hydrolase"/>
</dbReference>
<dbReference type="GO" id="GO:0046098">
    <property type="term" value="P:guanine metabolic process"/>
    <property type="evidence" value="ECO:0007669"/>
    <property type="project" value="TreeGrafter"/>
</dbReference>
<dbReference type="EC" id="3.5.4.3" evidence="6"/>
<evidence type="ECO:0000313" key="6">
    <source>
        <dbReference type="EMBL" id="TWU51812.1"/>
    </source>
</evidence>
<dbReference type="GO" id="GO:0008892">
    <property type="term" value="F:guanine deaminase activity"/>
    <property type="evidence" value="ECO:0007669"/>
    <property type="project" value="UniProtKB-EC"/>
</dbReference>
<comment type="caution">
    <text evidence="6">The sequence shown here is derived from an EMBL/GenBank/DDBJ whole genome shotgun (WGS) entry which is preliminary data.</text>
</comment>
<organism evidence="6 7">
    <name type="scientific">Rubripirellula reticaptiva</name>
    <dbReference type="NCBI Taxonomy" id="2528013"/>
    <lineage>
        <taxon>Bacteria</taxon>
        <taxon>Pseudomonadati</taxon>
        <taxon>Planctomycetota</taxon>
        <taxon>Planctomycetia</taxon>
        <taxon>Pirellulales</taxon>
        <taxon>Pirellulaceae</taxon>
        <taxon>Rubripirellula</taxon>
    </lineage>
</organism>
<feature type="domain" description="Amidohydrolase-related" evidence="5">
    <location>
        <begin position="51"/>
        <end position="399"/>
    </location>
</feature>
<proteinExistence type="predicted"/>
<keyword evidence="4" id="KW-0862">Zinc</keyword>
<dbReference type="AlphaFoldDB" id="A0A5C6ES29"/>
<dbReference type="PANTHER" id="PTHR11271">
    <property type="entry name" value="GUANINE DEAMINASE"/>
    <property type="match status" value="1"/>
</dbReference>
<dbReference type="SUPFAM" id="SSF51338">
    <property type="entry name" value="Composite domain of metallo-dependent hydrolases"/>
    <property type="match status" value="1"/>
</dbReference>
<protein>
    <submittedName>
        <fullName evidence="6">Guanine deaminase</fullName>
        <ecNumber evidence="6">3.5.4.3</ecNumber>
    </submittedName>
</protein>
<evidence type="ECO:0000256" key="4">
    <source>
        <dbReference type="ARBA" id="ARBA00022833"/>
    </source>
</evidence>
<dbReference type="InterPro" id="IPR006680">
    <property type="entry name" value="Amidohydro-rel"/>
</dbReference>
<dbReference type="Gene3D" id="2.30.40.10">
    <property type="entry name" value="Urease, subunit C, domain 1"/>
    <property type="match status" value="1"/>
</dbReference>
<dbReference type="EMBL" id="SJPX01000003">
    <property type="protein sequence ID" value="TWU51812.1"/>
    <property type="molecule type" value="Genomic_DNA"/>
</dbReference>
<dbReference type="Gene3D" id="3.20.20.140">
    <property type="entry name" value="Metal-dependent hydrolases"/>
    <property type="match status" value="1"/>
</dbReference>
<dbReference type="OrthoDB" id="9807210at2"/>